<proteinExistence type="predicted"/>
<evidence type="ECO:0000313" key="3">
    <source>
        <dbReference type="Proteomes" id="UP001500967"/>
    </source>
</evidence>
<reference evidence="2 3" key="1">
    <citation type="journal article" date="2019" name="Int. J. Syst. Evol. Microbiol.">
        <title>The Global Catalogue of Microorganisms (GCM) 10K type strain sequencing project: providing services to taxonomists for standard genome sequencing and annotation.</title>
        <authorList>
            <consortium name="The Broad Institute Genomics Platform"/>
            <consortium name="The Broad Institute Genome Sequencing Center for Infectious Disease"/>
            <person name="Wu L."/>
            <person name="Ma J."/>
        </authorList>
    </citation>
    <scope>NUCLEOTIDE SEQUENCE [LARGE SCALE GENOMIC DNA]</scope>
    <source>
        <strain evidence="2 3">JCM 10425</strain>
    </source>
</reference>
<dbReference type="Gene3D" id="3.40.630.30">
    <property type="match status" value="1"/>
</dbReference>
<name>A0ABN0TJG6_9ACTN</name>
<organism evidence="2 3">
    <name type="scientific">Cryptosporangium japonicum</name>
    <dbReference type="NCBI Taxonomy" id="80872"/>
    <lineage>
        <taxon>Bacteria</taxon>
        <taxon>Bacillati</taxon>
        <taxon>Actinomycetota</taxon>
        <taxon>Actinomycetes</taxon>
        <taxon>Cryptosporangiales</taxon>
        <taxon>Cryptosporangiaceae</taxon>
        <taxon>Cryptosporangium</taxon>
    </lineage>
</organism>
<keyword evidence="3" id="KW-1185">Reference proteome</keyword>
<dbReference type="CDD" id="cd04301">
    <property type="entry name" value="NAT_SF"/>
    <property type="match status" value="1"/>
</dbReference>
<dbReference type="Proteomes" id="UP001500967">
    <property type="component" value="Unassembled WGS sequence"/>
</dbReference>
<evidence type="ECO:0000259" key="1">
    <source>
        <dbReference type="PROSITE" id="PS51186"/>
    </source>
</evidence>
<dbReference type="PROSITE" id="PS51186">
    <property type="entry name" value="GNAT"/>
    <property type="match status" value="1"/>
</dbReference>
<dbReference type="EMBL" id="BAAAGX010000003">
    <property type="protein sequence ID" value="GAA0223215.1"/>
    <property type="molecule type" value="Genomic_DNA"/>
</dbReference>
<sequence>MDYHRRFALVALAPDSGRGIGICRYEPLESGVVEFAVVVDPGWRRIGLATVLVELLVEAAAERGVRRVQSVSLSENAPVTRLESLAGPAGRQVIRNGLTEFTLNLGQLS</sequence>
<accession>A0ABN0TJG6</accession>
<evidence type="ECO:0000313" key="2">
    <source>
        <dbReference type="EMBL" id="GAA0223215.1"/>
    </source>
</evidence>
<dbReference type="Pfam" id="PF00583">
    <property type="entry name" value="Acetyltransf_1"/>
    <property type="match status" value="1"/>
</dbReference>
<dbReference type="SUPFAM" id="SSF55729">
    <property type="entry name" value="Acyl-CoA N-acyltransferases (Nat)"/>
    <property type="match status" value="1"/>
</dbReference>
<comment type="caution">
    <text evidence="2">The sequence shown here is derived from an EMBL/GenBank/DDBJ whole genome shotgun (WGS) entry which is preliminary data.</text>
</comment>
<gene>
    <name evidence="2" type="ORF">GCM10009539_05520</name>
</gene>
<feature type="domain" description="N-acetyltransferase" evidence="1">
    <location>
        <begin position="1"/>
        <end position="106"/>
    </location>
</feature>
<dbReference type="InterPro" id="IPR000182">
    <property type="entry name" value="GNAT_dom"/>
</dbReference>
<protein>
    <recommendedName>
        <fullName evidence="1">N-acetyltransferase domain-containing protein</fullName>
    </recommendedName>
</protein>
<dbReference type="InterPro" id="IPR016181">
    <property type="entry name" value="Acyl_CoA_acyltransferase"/>
</dbReference>
<dbReference type="RefSeq" id="WP_344647111.1">
    <property type="nucleotide sequence ID" value="NZ_BAAAGX010000003.1"/>
</dbReference>